<name>A0A835NED9_9PASS</name>
<evidence type="ECO:0000313" key="2">
    <source>
        <dbReference type="EMBL" id="KAI1230663.1"/>
    </source>
</evidence>
<dbReference type="OrthoDB" id="9944409at2759"/>
<protein>
    <submittedName>
        <fullName evidence="1">Uncharacterized protein</fullName>
    </submittedName>
</protein>
<accession>A0A835NED9</accession>
<dbReference type="EMBL" id="JADDUC010000441">
    <property type="protein sequence ID" value="KAG0113441.1"/>
    <property type="molecule type" value="Genomic_DNA"/>
</dbReference>
<dbReference type="AlphaFoldDB" id="A0A835NED9"/>
<reference evidence="2" key="3">
    <citation type="submission" date="2022-01" db="EMBL/GenBank/DDBJ databases">
        <authorList>
            <person name="Rubenstein D.R."/>
        </authorList>
    </citation>
    <scope>NUCLEOTIDE SEQUENCE</scope>
    <source>
        <strain evidence="2">SS15</strain>
        <tissue evidence="2">Liver</tissue>
    </source>
</reference>
<gene>
    <name evidence="2" type="ORF">IHE44_0010138</name>
    <name evidence="1" type="ORF">IHE44_010494</name>
</gene>
<comment type="caution">
    <text evidence="1">The sequence shown here is derived from an EMBL/GenBank/DDBJ whole genome shotgun (WGS) entry which is preliminary data.</text>
</comment>
<evidence type="ECO:0000313" key="1">
    <source>
        <dbReference type="EMBL" id="KAG0113441.1"/>
    </source>
</evidence>
<reference evidence="1" key="1">
    <citation type="submission" date="2020-10" db="EMBL/GenBank/DDBJ databases">
        <title>Feather gene expression reveals the developmental basis of iridescence in African starlings.</title>
        <authorList>
            <person name="Rubenstein D.R."/>
        </authorList>
    </citation>
    <scope>NUCLEOTIDE SEQUENCE</scope>
    <source>
        <strain evidence="1">SS15</strain>
        <tissue evidence="1">Liver</tissue>
    </source>
</reference>
<keyword evidence="3" id="KW-1185">Reference proteome</keyword>
<sequence>MGTWAVVAKGKSLRGQLVVCMAKMPHLELPGSRVPLSPSRSGSFPGPYMEFLGNPATLGTMGRKNLEDVQRMLQVMEQYLKSPRG</sequence>
<organism evidence="1">
    <name type="scientific">Lamprotornis superbus</name>
    <dbReference type="NCBI Taxonomy" id="245042"/>
    <lineage>
        <taxon>Eukaryota</taxon>
        <taxon>Metazoa</taxon>
        <taxon>Chordata</taxon>
        <taxon>Craniata</taxon>
        <taxon>Vertebrata</taxon>
        <taxon>Euteleostomi</taxon>
        <taxon>Archelosauria</taxon>
        <taxon>Archosauria</taxon>
        <taxon>Dinosauria</taxon>
        <taxon>Saurischia</taxon>
        <taxon>Theropoda</taxon>
        <taxon>Coelurosauria</taxon>
        <taxon>Aves</taxon>
        <taxon>Neognathae</taxon>
        <taxon>Neoaves</taxon>
        <taxon>Telluraves</taxon>
        <taxon>Australaves</taxon>
        <taxon>Passeriformes</taxon>
        <taxon>Sturnidae</taxon>
        <taxon>Lamprotornis</taxon>
    </lineage>
</organism>
<evidence type="ECO:0000313" key="3">
    <source>
        <dbReference type="Proteomes" id="UP000618051"/>
    </source>
</evidence>
<proteinExistence type="predicted"/>
<dbReference type="EMBL" id="JADDUC020000030">
    <property type="protein sequence ID" value="KAI1230663.1"/>
    <property type="molecule type" value="Genomic_DNA"/>
</dbReference>
<dbReference type="Proteomes" id="UP000618051">
    <property type="component" value="Unassembled WGS sequence"/>
</dbReference>
<reference evidence="2 3" key="2">
    <citation type="journal article" date="2021" name="J. Hered.">
        <title>Feather Gene Expression Elucidates the Developmental Basis of Plumage Iridescence in African Starlings.</title>
        <authorList>
            <person name="Rubenstein D.R."/>
            <person name="Corvelo A."/>
            <person name="MacManes M.D."/>
            <person name="Maia R."/>
            <person name="Narzisi G."/>
            <person name="Rousaki A."/>
            <person name="Vandenabeele P."/>
            <person name="Shawkey M.D."/>
            <person name="Solomon J."/>
        </authorList>
    </citation>
    <scope>NUCLEOTIDE SEQUENCE [LARGE SCALE GENOMIC DNA]</scope>
    <source>
        <strain evidence="2">SS15</strain>
    </source>
</reference>